<keyword evidence="1" id="KW-0472">Membrane</keyword>
<keyword evidence="1" id="KW-0812">Transmembrane</keyword>
<reference evidence="2" key="1">
    <citation type="journal article" date="2020" name="mSystems">
        <title>Genome- and Community-Level Interaction Insights into Carbon Utilization and Element Cycling Functions of Hydrothermarchaeota in Hydrothermal Sediment.</title>
        <authorList>
            <person name="Zhou Z."/>
            <person name="Liu Y."/>
            <person name="Xu W."/>
            <person name="Pan J."/>
            <person name="Luo Z.H."/>
            <person name="Li M."/>
        </authorList>
    </citation>
    <scope>NUCLEOTIDE SEQUENCE [LARGE SCALE GENOMIC DNA]</scope>
    <source>
        <strain evidence="2">SpSt-774</strain>
    </source>
</reference>
<gene>
    <name evidence="2" type="ORF">ENV60_00825</name>
</gene>
<dbReference type="AlphaFoldDB" id="A0A7C4TAD6"/>
<dbReference type="EMBL" id="DTGZ01000014">
    <property type="protein sequence ID" value="HGV96828.1"/>
    <property type="molecule type" value="Genomic_DNA"/>
</dbReference>
<feature type="transmembrane region" description="Helical" evidence="1">
    <location>
        <begin position="81"/>
        <end position="101"/>
    </location>
</feature>
<dbReference type="InterPro" id="IPR041916">
    <property type="entry name" value="Anti_sigma_zinc_sf"/>
</dbReference>
<proteinExistence type="predicted"/>
<organism evidence="2">
    <name type="scientific">candidate division WOR-3 bacterium</name>
    <dbReference type="NCBI Taxonomy" id="2052148"/>
    <lineage>
        <taxon>Bacteria</taxon>
        <taxon>Bacteria division WOR-3</taxon>
    </lineage>
</organism>
<evidence type="ECO:0000256" key="1">
    <source>
        <dbReference type="SAM" id="Phobius"/>
    </source>
</evidence>
<protein>
    <submittedName>
        <fullName evidence="2">Zf-HC2 domain-containing protein</fullName>
    </submittedName>
</protein>
<accession>A0A7C4TAD6</accession>
<evidence type="ECO:0000313" key="2">
    <source>
        <dbReference type="EMBL" id="HGV96828.1"/>
    </source>
</evidence>
<keyword evidence="1" id="KW-1133">Transmembrane helix</keyword>
<dbReference type="Gene3D" id="1.10.10.1320">
    <property type="entry name" value="Anti-sigma factor, zinc-finger domain"/>
    <property type="match status" value="1"/>
</dbReference>
<name>A0A7C4TAD6_UNCW3</name>
<sequence>MKRCRFNKRIIDYIEDLMTEQDRFAFENHLKTCKDCEKEVSQIKKIYEILDREEVPMPSREFFEGLKSQIRIKRIPYRLPFWKIFGILAPVLGIIIFIILFNQKGERVIEIAVPISNLTLDEDLNRLLLDKIIDEKIINQFSVLEEYFAPDIEEYLENMNKDEIKDLIEIIDGRYQRFLST</sequence>
<comment type="caution">
    <text evidence="2">The sequence shown here is derived from an EMBL/GenBank/DDBJ whole genome shotgun (WGS) entry which is preliminary data.</text>
</comment>